<organism evidence="2 3">
    <name type="scientific">Saitozyma podzolica</name>
    <dbReference type="NCBI Taxonomy" id="1890683"/>
    <lineage>
        <taxon>Eukaryota</taxon>
        <taxon>Fungi</taxon>
        <taxon>Dikarya</taxon>
        <taxon>Basidiomycota</taxon>
        <taxon>Agaricomycotina</taxon>
        <taxon>Tremellomycetes</taxon>
        <taxon>Tremellales</taxon>
        <taxon>Trimorphomycetaceae</taxon>
        <taxon>Saitozyma</taxon>
    </lineage>
</organism>
<feature type="compositionally biased region" description="Pro residues" evidence="1">
    <location>
        <begin position="505"/>
        <end position="524"/>
    </location>
</feature>
<evidence type="ECO:0000313" key="2">
    <source>
        <dbReference type="EMBL" id="RSH86991.1"/>
    </source>
</evidence>
<keyword evidence="3" id="KW-1185">Reference proteome</keyword>
<name>A0A427Y7C7_9TREE</name>
<feature type="region of interest" description="Disordered" evidence="1">
    <location>
        <begin position="479"/>
        <end position="611"/>
    </location>
</feature>
<dbReference type="OrthoDB" id="2587749at2759"/>
<feature type="region of interest" description="Disordered" evidence="1">
    <location>
        <begin position="427"/>
        <end position="446"/>
    </location>
</feature>
<gene>
    <name evidence="2" type="ORF">EHS25_003479</name>
</gene>
<protein>
    <submittedName>
        <fullName evidence="2">Uncharacterized protein</fullName>
    </submittedName>
</protein>
<dbReference type="EMBL" id="RSCD01000018">
    <property type="protein sequence ID" value="RSH86991.1"/>
    <property type="molecule type" value="Genomic_DNA"/>
</dbReference>
<comment type="caution">
    <text evidence="2">The sequence shown here is derived from an EMBL/GenBank/DDBJ whole genome shotgun (WGS) entry which is preliminary data.</text>
</comment>
<sequence length="611" mass="67105">MPSAASAALAPRLAAAGGDEEATDILEEWILHRRVKGDTLFEVSVGLAELEDRVPGLGRAFDRARYVTNVPQPSDLTPPMGPFPLARSASTSTILHHLLLTPPPTIEHSREVILEYVLAREMKARDKKPGRGGKGTMGRDGFEEISKRLAEVESGLTTGPEENRQIGLTLILSLRMSLSYFTLQELADQLLQLGVGDAERILVQHIRRRVQGEGRYGVGKELELVEEMCSRRPALRPAFRAAKSRTSLPNRPTHQIPLPAPSKSACMKMLKTRDAEYALELVSEYLAREKREYMLKNRWNKSGRDQLGKDVADIETAYRSLIPVCLILRRSFALPDSPLDVDAFLDMLPPPPDPDDVPFREPTIQTTTMALYVNPRLDEQQAYEVLEELVENERDKGVEDVSGLIDAVEKRFPDGSYADAFARIRGERKHRRAVSTPEASVKAHARTVSVPTKIALPRLDTDTGTTGDQSGWWDVVSAVQTQPPGPLPMKPELPTMSPGPKSPGRVPPQPPGPPSPPGPLPPGAEPAMAPSHAELETSLAKMELDPVMGTTQPMAGSNGPRSAVEQPTSPRTRLGFGRSVTLGKKKQDKTQSPGKWNREMVASIMGQPEKR</sequence>
<proteinExistence type="predicted"/>
<evidence type="ECO:0000256" key="1">
    <source>
        <dbReference type="SAM" id="MobiDB-lite"/>
    </source>
</evidence>
<dbReference type="Proteomes" id="UP000279259">
    <property type="component" value="Unassembled WGS sequence"/>
</dbReference>
<accession>A0A427Y7C7</accession>
<dbReference type="AlphaFoldDB" id="A0A427Y7C7"/>
<reference evidence="2 3" key="1">
    <citation type="submission" date="2018-11" db="EMBL/GenBank/DDBJ databases">
        <title>Genome sequence of Saitozyma podzolica DSM 27192.</title>
        <authorList>
            <person name="Aliyu H."/>
            <person name="Gorte O."/>
            <person name="Ochsenreither K."/>
        </authorList>
    </citation>
    <scope>NUCLEOTIDE SEQUENCE [LARGE SCALE GENOMIC DNA]</scope>
    <source>
        <strain evidence="2 3">DSM 27192</strain>
    </source>
</reference>
<evidence type="ECO:0000313" key="3">
    <source>
        <dbReference type="Proteomes" id="UP000279259"/>
    </source>
</evidence>
<feature type="compositionally biased region" description="Low complexity" evidence="1">
    <location>
        <begin position="492"/>
        <end position="504"/>
    </location>
</feature>